<sequence length="956" mass="102259">MVRRTESEQELVNFDWNLATKKKPPEYDIPLTLDAVVPLTVEENLSLPPSNIFIYQQPPNFLSRKTNGEFFNTIPLHRERIYGEALRSITLVSDDDTTPDPPFNFIELDQLYRTREDVLTWASGWGGLASWDVGLDLSRQRAIDEGRDALWKEEIVNHAAQDVDCEYKDKIRKRLGVVIEKYRDKDAAAAGDRVASKKGSNSDEAGSEAGSVEAVAGPMPGQSYRSWLMERRQKIVMELWSGESAEVKEKISNVVAQEREELARLRNADEAKAGLERLGEERQLVINGLIAYLETVCGEIHCLCSWSTTVIMGGPTPEAGGKLSIKTVTYGEANKTSFLVSYPAHRTALNELFLEWLKMAYCLWFAPPAHTNPLTATTAKEVRHGGSATVPQEGSAPLPADPTDSLISFHDDPKVSDIMPKSSPCLFSPASLPPTSPRLPSSTGSYLSDNISVFDLNDDPPYDGNPSPVSQTPKNSFDIFQKTTIPRALSPTPCPGPLAPAQPASDVHLRRPPSPTTRPGITVPKAAQPSSNMPSPNKPSPMPHLGPSLAQSVSPSPPLRTPEQTVVMPVPVRPRPVPVAQLSQPAPTPPAPAPNPTLPVSKPLPPVVVPAPVCPRPVPVARPSQPAPTPPTPTPNPSPPVLNPPAPLSVTILQAHVDPPKTPLPITNAAISAPAQSPITTQSSASMVPPTAAVSSFLAPWHSAHPVPSIRPPPPPWEVPQPFAPPEAPSMTIARPVNLPMTRPALKPPTAAKPAESPTGRGCRVARRGRGKGRGRGRGTGRGSASGGAPKGRGRGKAAQDTVIDNGDKSEVNDGMEGEGAVNGVSVDDRDGNDVGNEDASDAPQIADGNSQIQMLPASIRRRVRAINAANANPPPPLCNPHLAMLSANPDGEHPVYTWTPAQAKCIPKVVQNADGSSRPMVSVHVNEAADPTPASSGVKRKSSQPRVAEQAKKKR</sequence>
<reference evidence="2" key="2">
    <citation type="submission" date="2021-10" db="EMBL/GenBank/DDBJ databases">
        <title>Phylogenomics reveals ancestral predisposition of the termite-cultivated fungus Termitomyces towards a domesticated lifestyle.</title>
        <authorList>
            <person name="Auxier B."/>
            <person name="Grum-Grzhimaylo A."/>
            <person name="Cardenas M.E."/>
            <person name="Lodge J.D."/>
            <person name="Laessoe T."/>
            <person name="Pedersen O."/>
            <person name="Smith M.E."/>
            <person name="Kuyper T.W."/>
            <person name="Franco-Molano E.A."/>
            <person name="Baroni T.J."/>
            <person name="Aanen D.K."/>
        </authorList>
    </citation>
    <scope>NUCLEOTIDE SEQUENCE</scope>
    <source>
        <strain evidence="2">D49</strain>
    </source>
</reference>
<feature type="compositionally biased region" description="Basic residues" evidence="1">
    <location>
        <begin position="764"/>
        <end position="779"/>
    </location>
</feature>
<feature type="compositionally biased region" description="Pro residues" evidence="1">
    <location>
        <begin position="586"/>
        <end position="598"/>
    </location>
</feature>
<evidence type="ECO:0000313" key="2">
    <source>
        <dbReference type="EMBL" id="KAG5650354.1"/>
    </source>
</evidence>
<feature type="region of interest" description="Disordered" evidence="1">
    <location>
        <begin position="928"/>
        <end position="956"/>
    </location>
</feature>
<proteinExistence type="predicted"/>
<dbReference type="AlphaFoldDB" id="A0A9P7KI01"/>
<feature type="region of interest" description="Disordered" evidence="1">
    <location>
        <begin position="577"/>
        <end position="598"/>
    </location>
</feature>
<evidence type="ECO:0000256" key="1">
    <source>
        <dbReference type="SAM" id="MobiDB-lite"/>
    </source>
</evidence>
<gene>
    <name evidence="2" type="ORF">H0H81_012535</name>
</gene>
<feature type="region of interest" description="Disordered" evidence="1">
    <location>
        <begin position="382"/>
        <end position="413"/>
    </location>
</feature>
<accession>A0A9P7KI01</accession>
<feature type="region of interest" description="Disordered" evidence="1">
    <location>
        <begin position="190"/>
        <end position="215"/>
    </location>
</feature>
<comment type="caution">
    <text evidence="2">The sequence shown here is derived from an EMBL/GenBank/DDBJ whole genome shotgun (WGS) entry which is preliminary data.</text>
</comment>
<dbReference type="OrthoDB" id="3056990at2759"/>
<dbReference type="PRINTS" id="PR01217">
    <property type="entry name" value="PRICHEXTENSN"/>
</dbReference>
<feature type="compositionally biased region" description="Low complexity" evidence="1">
    <location>
        <begin position="744"/>
        <end position="763"/>
    </location>
</feature>
<protein>
    <submittedName>
        <fullName evidence="2">Uncharacterized protein</fullName>
    </submittedName>
</protein>
<dbReference type="Proteomes" id="UP000717328">
    <property type="component" value="Unassembled WGS sequence"/>
</dbReference>
<feature type="region of interest" description="Disordered" evidence="1">
    <location>
        <begin position="450"/>
        <end position="563"/>
    </location>
</feature>
<feature type="region of interest" description="Disordered" evidence="1">
    <location>
        <begin position="620"/>
        <end position="647"/>
    </location>
</feature>
<evidence type="ECO:0000313" key="3">
    <source>
        <dbReference type="Proteomes" id="UP000717328"/>
    </source>
</evidence>
<dbReference type="EMBL" id="JABCKI010000475">
    <property type="protein sequence ID" value="KAG5650354.1"/>
    <property type="molecule type" value="Genomic_DNA"/>
</dbReference>
<keyword evidence="3" id="KW-1185">Reference proteome</keyword>
<organism evidence="2 3">
    <name type="scientific">Sphagnurus paluster</name>
    <dbReference type="NCBI Taxonomy" id="117069"/>
    <lineage>
        <taxon>Eukaryota</taxon>
        <taxon>Fungi</taxon>
        <taxon>Dikarya</taxon>
        <taxon>Basidiomycota</taxon>
        <taxon>Agaricomycotina</taxon>
        <taxon>Agaricomycetes</taxon>
        <taxon>Agaricomycetidae</taxon>
        <taxon>Agaricales</taxon>
        <taxon>Tricholomatineae</taxon>
        <taxon>Lyophyllaceae</taxon>
        <taxon>Sphagnurus</taxon>
    </lineage>
</organism>
<reference evidence="2" key="1">
    <citation type="submission" date="2021-02" db="EMBL/GenBank/DDBJ databases">
        <authorList>
            <person name="Nieuwenhuis M."/>
            <person name="Van De Peppel L.J.J."/>
        </authorList>
    </citation>
    <scope>NUCLEOTIDE SEQUENCE</scope>
    <source>
        <strain evidence="2">D49</strain>
    </source>
</reference>
<name>A0A9P7KI01_9AGAR</name>
<feature type="region of interest" description="Disordered" evidence="1">
    <location>
        <begin position="740"/>
        <end position="852"/>
    </location>
</feature>
<feature type="compositionally biased region" description="Gly residues" evidence="1">
    <location>
        <begin position="780"/>
        <end position="791"/>
    </location>
</feature>